<dbReference type="Proteomes" id="UP001151002">
    <property type="component" value="Unassembled WGS sequence"/>
</dbReference>
<keyword evidence="2" id="KW-0472">Membrane</keyword>
<evidence type="ECO:0000313" key="4">
    <source>
        <dbReference type="Proteomes" id="UP001151002"/>
    </source>
</evidence>
<evidence type="ECO:0000256" key="1">
    <source>
        <dbReference type="SAM" id="MobiDB-lite"/>
    </source>
</evidence>
<keyword evidence="2" id="KW-0812">Transmembrane</keyword>
<gene>
    <name evidence="3" type="ORF">OWR29_37670</name>
</gene>
<accession>A0ABT4BB72</accession>
<dbReference type="EMBL" id="JAPNTZ010000016">
    <property type="protein sequence ID" value="MCY1143763.1"/>
    <property type="molecule type" value="Genomic_DNA"/>
</dbReference>
<dbReference type="RefSeq" id="WP_267568288.1">
    <property type="nucleotide sequence ID" value="NZ_JAPNTZ010000016.1"/>
</dbReference>
<evidence type="ECO:0000256" key="2">
    <source>
        <dbReference type="SAM" id="Phobius"/>
    </source>
</evidence>
<organism evidence="3 4">
    <name type="scientific">Paractinoplanes pyxinae</name>
    <dbReference type="NCBI Taxonomy" id="2997416"/>
    <lineage>
        <taxon>Bacteria</taxon>
        <taxon>Bacillati</taxon>
        <taxon>Actinomycetota</taxon>
        <taxon>Actinomycetes</taxon>
        <taxon>Micromonosporales</taxon>
        <taxon>Micromonosporaceae</taxon>
        <taxon>Paractinoplanes</taxon>
    </lineage>
</organism>
<keyword evidence="4" id="KW-1185">Reference proteome</keyword>
<feature type="region of interest" description="Disordered" evidence="1">
    <location>
        <begin position="91"/>
        <end position="122"/>
    </location>
</feature>
<evidence type="ECO:0000313" key="3">
    <source>
        <dbReference type="EMBL" id="MCY1143763.1"/>
    </source>
</evidence>
<reference evidence="3" key="1">
    <citation type="submission" date="2022-11" db="EMBL/GenBank/DDBJ databases">
        <authorList>
            <person name="Somphong A."/>
            <person name="Phongsopitanun W."/>
        </authorList>
    </citation>
    <scope>NUCLEOTIDE SEQUENCE</scope>
    <source>
        <strain evidence="3">Pm04-4</strain>
    </source>
</reference>
<feature type="transmembrane region" description="Helical" evidence="2">
    <location>
        <begin position="38"/>
        <end position="56"/>
    </location>
</feature>
<keyword evidence="2" id="KW-1133">Transmembrane helix</keyword>
<comment type="caution">
    <text evidence="3">The sequence shown here is derived from an EMBL/GenBank/DDBJ whole genome shotgun (WGS) entry which is preliminary data.</text>
</comment>
<feature type="transmembrane region" description="Helical" evidence="2">
    <location>
        <begin position="7"/>
        <end position="26"/>
    </location>
</feature>
<sequence>MLSSVRRAIVVLAVSGCVALVVWMYPDPQAWHNADKRADVVGGLAGVATLALALVARWSRRAAPPVGDEAALSAAVEYLARETLSAWRAQAPRHRYAEHPSRGTRRAGDGFGRWSASTAALQ</sequence>
<protein>
    <submittedName>
        <fullName evidence="3">Uncharacterized protein</fullName>
    </submittedName>
</protein>
<proteinExistence type="predicted"/>
<name>A0ABT4BB72_9ACTN</name>